<dbReference type="Proteomes" id="UP000015105">
    <property type="component" value="Chromosome 6D"/>
</dbReference>
<keyword evidence="3" id="KW-1185">Reference proteome</keyword>
<reference evidence="2" key="5">
    <citation type="journal article" date="2021" name="G3 (Bethesda)">
        <title>Aegilops tauschii genome assembly Aet v5.0 features greater sequence contiguity and improved annotation.</title>
        <authorList>
            <person name="Wang L."/>
            <person name="Zhu T."/>
            <person name="Rodriguez J.C."/>
            <person name="Deal K.R."/>
            <person name="Dubcovsky J."/>
            <person name="McGuire P.E."/>
            <person name="Lux T."/>
            <person name="Spannagl M."/>
            <person name="Mayer K.F.X."/>
            <person name="Baldrich P."/>
            <person name="Meyers B.C."/>
            <person name="Huo N."/>
            <person name="Gu Y.Q."/>
            <person name="Zhou H."/>
            <person name="Devos K.M."/>
            <person name="Bennetzen J.L."/>
            <person name="Unver T."/>
            <person name="Budak H."/>
            <person name="Gulick P.J."/>
            <person name="Galiba G."/>
            <person name="Kalapos B."/>
            <person name="Nelson D.R."/>
            <person name="Li P."/>
            <person name="You F.M."/>
            <person name="Luo M.C."/>
            <person name="Dvorak J."/>
        </authorList>
    </citation>
    <scope>NUCLEOTIDE SEQUENCE [LARGE SCALE GENOMIC DNA]</scope>
    <source>
        <strain evidence="2">cv. AL8/78</strain>
    </source>
</reference>
<dbReference type="Gramene" id="AET6Gv20551400.2">
    <property type="protein sequence ID" value="AET6Gv20551400.2"/>
    <property type="gene ID" value="AET6Gv20551400"/>
</dbReference>
<dbReference type="EnsemblPlants" id="AET6Gv20551400.2">
    <property type="protein sequence ID" value="AET6Gv20551400.2"/>
    <property type="gene ID" value="AET6Gv20551400"/>
</dbReference>
<evidence type="ECO:0000313" key="2">
    <source>
        <dbReference type="EnsemblPlants" id="AET6Gv20551400.2"/>
    </source>
</evidence>
<feature type="transmembrane region" description="Helical" evidence="1">
    <location>
        <begin position="20"/>
        <end position="42"/>
    </location>
</feature>
<evidence type="ECO:0000256" key="1">
    <source>
        <dbReference type="SAM" id="Phobius"/>
    </source>
</evidence>
<dbReference type="AlphaFoldDB" id="A0A453NYS9"/>
<keyword evidence="1" id="KW-0812">Transmembrane</keyword>
<proteinExistence type="predicted"/>
<reference evidence="3" key="2">
    <citation type="journal article" date="2017" name="Nat. Plants">
        <title>The Aegilops tauschii genome reveals multiple impacts of transposons.</title>
        <authorList>
            <person name="Zhao G."/>
            <person name="Zou C."/>
            <person name="Li K."/>
            <person name="Wang K."/>
            <person name="Li T."/>
            <person name="Gao L."/>
            <person name="Zhang X."/>
            <person name="Wang H."/>
            <person name="Yang Z."/>
            <person name="Liu X."/>
            <person name="Jiang W."/>
            <person name="Mao L."/>
            <person name="Kong X."/>
            <person name="Jiao Y."/>
            <person name="Jia J."/>
        </authorList>
    </citation>
    <scope>NUCLEOTIDE SEQUENCE [LARGE SCALE GENOMIC DNA]</scope>
    <source>
        <strain evidence="3">cv. AL8/78</strain>
    </source>
</reference>
<reference evidence="3" key="1">
    <citation type="journal article" date="2014" name="Science">
        <title>Ancient hybridizations among the ancestral genomes of bread wheat.</title>
        <authorList>
            <consortium name="International Wheat Genome Sequencing Consortium,"/>
            <person name="Marcussen T."/>
            <person name="Sandve S.R."/>
            <person name="Heier L."/>
            <person name="Spannagl M."/>
            <person name="Pfeifer M."/>
            <person name="Jakobsen K.S."/>
            <person name="Wulff B.B."/>
            <person name="Steuernagel B."/>
            <person name="Mayer K.F."/>
            <person name="Olsen O.A."/>
        </authorList>
    </citation>
    <scope>NUCLEOTIDE SEQUENCE [LARGE SCALE GENOMIC DNA]</scope>
    <source>
        <strain evidence="3">cv. AL8/78</strain>
    </source>
</reference>
<organism evidence="2 3">
    <name type="scientific">Aegilops tauschii subsp. strangulata</name>
    <name type="common">Goatgrass</name>
    <dbReference type="NCBI Taxonomy" id="200361"/>
    <lineage>
        <taxon>Eukaryota</taxon>
        <taxon>Viridiplantae</taxon>
        <taxon>Streptophyta</taxon>
        <taxon>Embryophyta</taxon>
        <taxon>Tracheophyta</taxon>
        <taxon>Spermatophyta</taxon>
        <taxon>Magnoliopsida</taxon>
        <taxon>Liliopsida</taxon>
        <taxon>Poales</taxon>
        <taxon>Poaceae</taxon>
        <taxon>BOP clade</taxon>
        <taxon>Pooideae</taxon>
        <taxon>Triticodae</taxon>
        <taxon>Triticeae</taxon>
        <taxon>Triticinae</taxon>
        <taxon>Aegilops</taxon>
    </lineage>
</organism>
<reference evidence="2" key="4">
    <citation type="submission" date="2019-03" db="UniProtKB">
        <authorList>
            <consortium name="EnsemblPlants"/>
        </authorList>
    </citation>
    <scope>IDENTIFICATION</scope>
</reference>
<protein>
    <submittedName>
        <fullName evidence="2">Uncharacterized protein</fullName>
    </submittedName>
</protein>
<name>A0A453NYS9_AEGTS</name>
<keyword evidence="1" id="KW-1133">Transmembrane helix</keyword>
<reference evidence="2" key="3">
    <citation type="journal article" date="2017" name="Nature">
        <title>Genome sequence of the progenitor of the wheat D genome Aegilops tauschii.</title>
        <authorList>
            <person name="Luo M.C."/>
            <person name="Gu Y.Q."/>
            <person name="Puiu D."/>
            <person name="Wang H."/>
            <person name="Twardziok S.O."/>
            <person name="Deal K.R."/>
            <person name="Huo N."/>
            <person name="Zhu T."/>
            <person name="Wang L."/>
            <person name="Wang Y."/>
            <person name="McGuire P.E."/>
            <person name="Liu S."/>
            <person name="Long H."/>
            <person name="Ramasamy R.K."/>
            <person name="Rodriguez J.C."/>
            <person name="Van S.L."/>
            <person name="Yuan L."/>
            <person name="Wang Z."/>
            <person name="Xia Z."/>
            <person name="Xiao L."/>
            <person name="Anderson O.D."/>
            <person name="Ouyang S."/>
            <person name="Liang Y."/>
            <person name="Zimin A.V."/>
            <person name="Pertea G."/>
            <person name="Qi P."/>
            <person name="Bennetzen J.L."/>
            <person name="Dai X."/>
            <person name="Dawson M.W."/>
            <person name="Muller H.G."/>
            <person name="Kugler K."/>
            <person name="Rivarola-Duarte L."/>
            <person name="Spannagl M."/>
            <person name="Mayer K.F.X."/>
            <person name="Lu F.H."/>
            <person name="Bevan M.W."/>
            <person name="Leroy P."/>
            <person name="Li P."/>
            <person name="You F.M."/>
            <person name="Sun Q."/>
            <person name="Liu Z."/>
            <person name="Lyons E."/>
            <person name="Wicker T."/>
            <person name="Salzberg S.L."/>
            <person name="Devos K.M."/>
            <person name="Dvorak J."/>
        </authorList>
    </citation>
    <scope>NUCLEOTIDE SEQUENCE [LARGE SCALE GENOMIC DNA]</scope>
    <source>
        <strain evidence="2">cv. AL8/78</strain>
    </source>
</reference>
<sequence>SMFSYLPIFFFKPSELYSSLFCNVLFTLDFLFFPIMLCYYNLDALFQQCVCVSSFNPMFSHLPIFFLIFWNYKFASLLPLSMHRKKCNISEIVSCSCLLFLLIVLFASGLISACRLSTLAW</sequence>
<accession>A0A453NYS9</accession>
<feature type="transmembrane region" description="Helical" evidence="1">
    <location>
        <begin position="92"/>
        <end position="113"/>
    </location>
</feature>
<evidence type="ECO:0000313" key="3">
    <source>
        <dbReference type="Proteomes" id="UP000015105"/>
    </source>
</evidence>
<keyword evidence="1" id="KW-0472">Membrane</keyword>